<dbReference type="InterPro" id="IPR036188">
    <property type="entry name" value="FAD/NAD-bd_sf"/>
</dbReference>
<dbReference type="EC" id="1.8.5.8" evidence="14"/>
<dbReference type="GO" id="GO:0070221">
    <property type="term" value="P:sulfide oxidation, using sulfide:quinone oxidoreductase"/>
    <property type="evidence" value="ECO:0007669"/>
    <property type="project" value="TreeGrafter"/>
</dbReference>
<dbReference type="InterPro" id="IPR023753">
    <property type="entry name" value="FAD/NAD-binding_dom"/>
</dbReference>
<evidence type="ECO:0000256" key="5">
    <source>
        <dbReference type="ARBA" id="ARBA00022827"/>
    </source>
</evidence>
<dbReference type="FunFam" id="3.50.50.60:FF:000034">
    <property type="entry name" value="sulfide:quinone oxidoreductase, mitochondrial"/>
    <property type="match status" value="1"/>
</dbReference>
<dbReference type="GO" id="GO:0106436">
    <property type="term" value="F:glutathione-dependent sulfide quinone oxidoreductase activity"/>
    <property type="evidence" value="ECO:0007669"/>
    <property type="project" value="UniProtKB-EC"/>
</dbReference>
<dbReference type="EMBL" id="CAXIEN010000055">
    <property type="protein sequence ID" value="CAL1271672.1"/>
    <property type="molecule type" value="Genomic_DNA"/>
</dbReference>
<dbReference type="Gene3D" id="3.50.50.60">
    <property type="entry name" value="FAD/NAD(P)-binding domain"/>
    <property type="match status" value="2"/>
</dbReference>
<evidence type="ECO:0000313" key="19">
    <source>
        <dbReference type="Proteomes" id="UP001497382"/>
    </source>
</evidence>
<evidence type="ECO:0000256" key="9">
    <source>
        <dbReference type="ARBA" id="ARBA00051038"/>
    </source>
</evidence>
<evidence type="ECO:0000256" key="11">
    <source>
        <dbReference type="ARBA" id="ARBA00052986"/>
    </source>
</evidence>
<sequence length="452" mass="50226">MVVLIRMRKIFPHKLLAPDFQYACSTLQKSRPLSLSHIKLKESCKILIAGGGTGGITMAAKMLRLGEKDVTVIEPSEKHYYQPLWTLVGGHKKSLQSSCVPTSSVIPKGVNWVKDKVIAFDPSSNAVHTEKNGKIQYDYLIVALGIKLAYEKIKGLPEAFNTKGVCSNYSSQYVEKTAKAMEDFQEGNAIFTQPLNPIKCAGAPQKIMYLAEEYFTKTGKRNKANIIFNTALPVIFSCKKYADALEQVAKQKDISVNYCHNLVEIKPESKEAVFQKLGAEGSSGTEILKYEMLHITPPMVPPPSIRESALADGSGFMDVNKNTLQSTKFDNIFGLGDCTNIPTSKTMAAVASQSGVMAQNLKLAMKGKILTQGYYGYTSCPLVTGYNKGILAEFNYELLPEESLPIDQGKERVLFYYVKKDILPILYWKFMLKGRWSGPKFIRKLLHLGISK</sequence>
<dbReference type="AlphaFoldDB" id="A0AAV1ZJW2"/>
<comment type="catalytic activity">
    <reaction evidence="11">
        <text>a quinone + hydrogen sulfide + glutathione + H(+) = S-sulfanylglutathione + a quinol</text>
        <dbReference type="Rhea" id="RHEA:55156"/>
        <dbReference type="ChEBI" id="CHEBI:15378"/>
        <dbReference type="ChEBI" id="CHEBI:24646"/>
        <dbReference type="ChEBI" id="CHEBI:29919"/>
        <dbReference type="ChEBI" id="CHEBI:57925"/>
        <dbReference type="ChEBI" id="CHEBI:58905"/>
        <dbReference type="ChEBI" id="CHEBI:132124"/>
        <dbReference type="EC" id="1.8.5.8"/>
    </reaction>
    <physiologicalReaction direction="left-to-right" evidence="11">
        <dbReference type="Rhea" id="RHEA:55157"/>
    </physiologicalReaction>
</comment>
<evidence type="ECO:0000256" key="10">
    <source>
        <dbReference type="ARBA" id="ARBA00052810"/>
    </source>
</evidence>
<comment type="subcellular location">
    <subcellularLocation>
        <location evidence="2">Mitochondrion</location>
    </subcellularLocation>
</comment>
<organism evidence="18 19">
    <name type="scientific">Larinioides sclopetarius</name>
    <dbReference type="NCBI Taxonomy" id="280406"/>
    <lineage>
        <taxon>Eukaryota</taxon>
        <taxon>Metazoa</taxon>
        <taxon>Ecdysozoa</taxon>
        <taxon>Arthropoda</taxon>
        <taxon>Chelicerata</taxon>
        <taxon>Arachnida</taxon>
        <taxon>Araneae</taxon>
        <taxon>Araneomorphae</taxon>
        <taxon>Entelegynae</taxon>
        <taxon>Araneoidea</taxon>
        <taxon>Araneidae</taxon>
        <taxon>Larinioides</taxon>
    </lineage>
</organism>
<comment type="catalytic activity">
    <reaction evidence="10">
        <text>ubiquinone-10 + hydrogen sulfide + glutathione + H(+) = S-sulfanylglutathione + ubiquinol-10</text>
        <dbReference type="Rhea" id="RHEA:62608"/>
        <dbReference type="ChEBI" id="CHEBI:15378"/>
        <dbReference type="ChEBI" id="CHEBI:29919"/>
        <dbReference type="ChEBI" id="CHEBI:46245"/>
        <dbReference type="ChEBI" id="CHEBI:57925"/>
        <dbReference type="ChEBI" id="CHEBI:58905"/>
        <dbReference type="ChEBI" id="CHEBI:64183"/>
    </reaction>
    <physiologicalReaction direction="left-to-right" evidence="10">
        <dbReference type="Rhea" id="RHEA:62609"/>
    </physiologicalReaction>
</comment>
<reference evidence="18 19" key="1">
    <citation type="submission" date="2024-04" db="EMBL/GenBank/DDBJ databases">
        <authorList>
            <person name="Rising A."/>
            <person name="Reimegard J."/>
            <person name="Sonavane S."/>
            <person name="Akerstrom W."/>
            <person name="Nylinder S."/>
            <person name="Hedman E."/>
            <person name="Kallberg Y."/>
        </authorList>
    </citation>
    <scope>NUCLEOTIDE SEQUENCE [LARGE SCALE GENOMIC DNA]</scope>
</reference>
<keyword evidence="6" id="KW-0809">Transit peptide</keyword>
<dbReference type="GO" id="GO:0070224">
    <property type="term" value="F:sulfide:quinone oxidoreductase activity"/>
    <property type="evidence" value="ECO:0007669"/>
    <property type="project" value="TreeGrafter"/>
</dbReference>
<evidence type="ECO:0000256" key="16">
    <source>
        <dbReference type="ARBA" id="ARBA00082958"/>
    </source>
</evidence>
<feature type="domain" description="FAD/NAD(P)-binding" evidence="17">
    <location>
        <begin position="45"/>
        <end position="161"/>
    </location>
</feature>
<keyword evidence="5" id="KW-0274">FAD</keyword>
<evidence type="ECO:0000256" key="15">
    <source>
        <dbReference type="ARBA" id="ARBA00070160"/>
    </source>
</evidence>
<comment type="caution">
    <text evidence="18">The sequence shown here is derived from an EMBL/GenBank/DDBJ whole genome shotgun (WGS) entry which is preliminary data.</text>
</comment>
<accession>A0AAV1ZJW2</accession>
<dbReference type="InterPro" id="IPR015904">
    <property type="entry name" value="Sulphide_quinone_reductase"/>
</dbReference>
<evidence type="ECO:0000313" key="18">
    <source>
        <dbReference type="EMBL" id="CAL1271672.1"/>
    </source>
</evidence>
<evidence type="ECO:0000256" key="14">
    <source>
        <dbReference type="ARBA" id="ARBA00066447"/>
    </source>
</evidence>
<evidence type="ECO:0000256" key="3">
    <source>
        <dbReference type="ARBA" id="ARBA00022630"/>
    </source>
</evidence>
<name>A0AAV1ZJW2_9ARAC</name>
<keyword evidence="4" id="KW-0874">Quinone</keyword>
<dbReference type="GO" id="GO:0071949">
    <property type="term" value="F:FAD binding"/>
    <property type="evidence" value="ECO:0007669"/>
    <property type="project" value="TreeGrafter"/>
</dbReference>
<dbReference type="PANTHER" id="PTHR10632">
    <property type="entry name" value="SULFIDE:QUINONE OXIDOREDUCTASE"/>
    <property type="match status" value="1"/>
</dbReference>
<evidence type="ECO:0000259" key="17">
    <source>
        <dbReference type="Pfam" id="PF07992"/>
    </source>
</evidence>
<dbReference type="GO" id="GO:0048038">
    <property type="term" value="F:quinone binding"/>
    <property type="evidence" value="ECO:0007669"/>
    <property type="project" value="UniProtKB-KW"/>
</dbReference>
<dbReference type="GO" id="GO:0005739">
    <property type="term" value="C:mitochondrion"/>
    <property type="evidence" value="ECO:0007669"/>
    <property type="project" value="UniProtKB-SubCell"/>
</dbReference>
<dbReference type="SUPFAM" id="SSF51905">
    <property type="entry name" value="FAD/NAD(P)-binding domain"/>
    <property type="match status" value="2"/>
</dbReference>
<comment type="cofactor">
    <cofactor evidence="1">
        <name>FAD</name>
        <dbReference type="ChEBI" id="CHEBI:57692"/>
    </cofactor>
</comment>
<evidence type="ECO:0000256" key="7">
    <source>
        <dbReference type="ARBA" id="ARBA00023002"/>
    </source>
</evidence>
<evidence type="ECO:0000256" key="12">
    <source>
        <dbReference type="ARBA" id="ARBA00059167"/>
    </source>
</evidence>
<gene>
    <name evidence="18" type="ORF">LARSCL_LOCUS5946</name>
</gene>
<keyword evidence="8" id="KW-0496">Mitochondrion</keyword>
<evidence type="ECO:0000256" key="8">
    <source>
        <dbReference type="ARBA" id="ARBA00023128"/>
    </source>
</evidence>
<proteinExistence type="inferred from homology"/>
<dbReference type="Pfam" id="PF07992">
    <property type="entry name" value="Pyr_redox_2"/>
    <property type="match status" value="1"/>
</dbReference>
<evidence type="ECO:0000256" key="2">
    <source>
        <dbReference type="ARBA" id="ARBA00004173"/>
    </source>
</evidence>
<protein>
    <recommendedName>
        <fullName evidence="15">Sulfide:quinone oxidoreductase, mitochondrial</fullName>
        <ecNumber evidence="14">1.8.5.8</ecNumber>
    </recommendedName>
    <alternativeName>
        <fullName evidence="16">Sulfide quinone oxidoreductase</fullName>
    </alternativeName>
</protein>
<keyword evidence="7" id="KW-0560">Oxidoreductase</keyword>
<evidence type="ECO:0000256" key="13">
    <source>
        <dbReference type="ARBA" id="ARBA00060891"/>
    </source>
</evidence>
<comment type="catalytic activity">
    <reaction evidence="9">
        <text>ubiquinone-10 + hydrogen sulfide + sulfite + 2 H(+) = ubiquinol-10 + thiosulfate</text>
        <dbReference type="Rhea" id="RHEA:38359"/>
        <dbReference type="ChEBI" id="CHEBI:15378"/>
        <dbReference type="ChEBI" id="CHEBI:17359"/>
        <dbReference type="ChEBI" id="CHEBI:29919"/>
        <dbReference type="ChEBI" id="CHEBI:33542"/>
        <dbReference type="ChEBI" id="CHEBI:46245"/>
        <dbReference type="ChEBI" id="CHEBI:64183"/>
    </reaction>
    <physiologicalReaction direction="left-to-right" evidence="9">
        <dbReference type="Rhea" id="RHEA:38360"/>
    </physiologicalReaction>
</comment>
<comment type="function">
    <text evidence="12">Catalyzes the oxidation of hydrogen sulfide with the help of a quinone, such as ubiquinone-10, giving rise to thiosulfate and ultimately to sulfane (molecular sulfur) atoms. Requires an additional electron acceptor; can use sulfite, sulfide or cyanide (in vitro). It is believed the in vivo electron acceptor is glutathione.</text>
</comment>
<dbReference type="PANTHER" id="PTHR10632:SF2">
    <property type="entry name" value="SULFIDE:QUINONE OXIDOREDUCTASE, MITOCHONDRIAL"/>
    <property type="match status" value="1"/>
</dbReference>
<comment type="similarity">
    <text evidence="13">Belongs to the SQRD family.</text>
</comment>
<dbReference type="Proteomes" id="UP001497382">
    <property type="component" value="Unassembled WGS sequence"/>
</dbReference>
<keyword evidence="19" id="KW-1185">Reference proteome</keyword>
<evidence type="ECO:0000256" key="4">
    <source>
        <dbReference type="ARBA" id="ARBA00022719"/>
    </source>
</evidence>
<keyword evidence="3" id="KW-0285">Flavoprotein</keyword>
<evidence type="ECO:0000256" key="6">
    <source>
        <dbReference type="ARBA" id="ARBA00022946"/>
    </source>
</evidence>
<evidence type="ECO:0000256" key="1">
    <source>
        <dbReference type="ARBA" id="ARBA00001974"/>
    </source>
</evidence>